<evidence type="ECO:0000313" key="8">
    <source>
        <dbReference type="EMBL" id="RVW88214.1"/>
    </source>
</evidence>
<dbReference type="AlphaFoldDB" id="A0A438HUS0"/>
<evidence type="ECO:0000256" key="1">
    <source>
        <dbReference type="ARBA" id="ARBA00004479"/>
    </source>
</evidence>
<comment type="subcellular location">
    <subcellularLocation>
        <location evidence="1">Membrane</location>
        <topology evidence="1">Single-pass type I membrane protein</topology>
    </subcellularLocation>
</comment>
<name>A0A438HUS0_VITVI</name>
<organism evidence="8 9">
    <name type="scientific">Vitis vinifera</name>
    <name type="common">Grape</name>
    <dbReference type="NCBI Taxonomy" id="29760"/>
    <lineage>
        <taxon>Eukaryota</taxon>
        <taxon>Viridiplantae</taxon>
        <taxon>Streptophyta</taxon>
        <taxon>Embryophyta</taxon>
        <taxon>Tracheophyta</taxon>
        <taxon>Spermatophyta</taxon>
        <taxon>Magnoliopsida</taxon>
        <taxon>eudicotyledons</taxon>
        <taxon>Gunneridae</taxon>
        <taxon>Pentapetalae</taxon>
        <taxon>rosids</taxon>
        <taxon>Vitales</taxon>
        <taxon>Vitaceae</taxon>
        <taxon>Viteae</taxon>
        <taxon>Vitis</taxon>
    </lineage>
</organism>
<dbReference type="EMBL" id="QGNW01000175">
    <property type="protein sequence ID" value="RVW88214.1"/>
    <property type="molecule type" value="Genomic_DNA"/>
</dbReference>
<dbReference type="Proteomes" id="UP000288805">
    <property type="component" value="Unassembled WGS sequence"/>
</dbReference>
<dbReference type="Gene3D" id="3.80.10.10">
    <property type="entry name" value="Ribonuclease Inhibitor"/>
    <property type="match status" value="1"/>
</dbReference>
<keyword evidence="7" id="KW-0325">Glycoprotein</keyword>
<dbReference type="Pfam" id="PF00560">
    <property type="entry name" value="LRR_1"/>
    <property type="match status" value="3"/>
</dbReference>
<keyword evidence="8" id="KW-0808">Transferase</keyword>
<keyword evidence="5" id="KW-0472">Membrane</keyword>
<dbReference type="SUPFAM" id="SSF52058">
    <property type="entry name" value="L domain-like"/>
    <property type="match status" value="1"/>
</dbReference>
<keyword evidence="3" id="KW-0732">Signal</keyword>
<evidence type="ECO:0000256" key="5">
    <source>
        <dbReference type="ARBA" id="ARBA00023136"/>
    </source>
</evidence>
<dbReference type="InterPro" id="IPR032675">
    <property type="entry name" value="LRR_dom_sf"/>
</dbReference>
<keyword evidence="2" id="KW-0812">Transmembrane</keyword>
<keyword evidence="4" id="KW-1133">Transmembrane helix</keyword>
<gene>
    <name evidence="8" type="primary">MIK1_5</name>
    <name evidence="8" type="ORF">CK203_038623</name>
</gene>
<comment type="caution">
    <text evidence="8">The sequence shown here is derived from an EMBL/GenBank/DDBJ whole genome shotgun (WGS) entry which is preliminary data.</text>
</comment>
<evidence type="ECO:0000256" key="6">
    <source>
        <dbReference type="ARBA" id="ARBA00023170"/>
    </source>
</evidence>
<proteinExistence type="predicted"/>
<dbReference type="PANTHER" id="PTHR48063:SF98">
    <property type="entry name" value="LRR RECEPTOR-LIKE SERINE_THREONINE-PROTEIN KINASE FLS2"/>
    <property type="match status" value="1"/>
</dbReference>
<protein>
    <submittedName>
        <fullName evidence="8">MDIS1-interacting receptor like kinase 1</fullName>
    </submittedName>
</protein>
<dbReference type="InterPro" id="IPR001611">
    <property type="entry name" value="Leu-rich_rpt"/>
</dbReference>
<dbReference type="InterPro" id="IPR046956">
    <property type="entry name" value="RLP23-like"/>
</dbReference>
<evidence type="ECO:0000256" key="4">
    <source>
        <dbReference type="ARBA" id="ARBA00022989"/>
    </source>
</evidence>
<sequence>MFLFNPENLAWLSHILSLRFLDLSLVDLGAAIQWSQAINKLHSLVHLNLNGCVLLPFTTGTTLVHLDLSSNDLNGSILDGFGNMISLAYLDLRYCAFEGEILFAFGDMRALEYLDISGHGLHEGILDAIGDLASLTYLELFVNQLKALPKTFELFLSHNELEGEIPKSFGRRLVILDLSSNRLYGSIPDTVGSMVSFESLSLFESTPK</sequence>
<evidence type="ECO:0000256" key="3">
    <source>
        <dbReference type="ARBA" id="ARBA00022729"/>
    </source>
</evidence>
<evidence type="ECO:0000256" key="2">
    <source>
        <dbReference type="ARBA" id="ARBA00022692"/>
    </source>
</evidence>
<evidence type="ECO:0000256" key="7">
    <source>
        <dbReference type="ARBA" id="ARBA00023180"/>
    </source>
</evidence>
<dbReference type="PANTHER" id="PTHR48063">
    <property type="entry name" value="LRR RECEPTOR-LIKE KINASE"/>
    <property type="match status" value="1"/>
</dbReference>
<reference evidence="8 9" key="1">
    <citation type="journal article" date="2018" name="PLoS Genet.">
        <title>Population sequencing reveals clonal diversity and ancestral inbreeding in the grapevine cultivar Chardonnay.</title>
        <authorList>
            <person name="Roach M.J."/>
            <person name="Johnson D.L."/>
            <person name="Bohlmann J."/>
            <person name="van Vuuren H.J."/>
            <person name="Jones S.J."/>
            <person name="Pretorius I.S."/>
            <person name="Schmidt S.A."/>
            <person name="Borneman A.R."/>
        </authorList>
    </citation>
    <scope>NUCLEOTIDE SEQUENCE [LARGE SCALE GENOMIC DNA]</scope>
    <source>
        <strain evidence="9">cv. Chardonnay</strain>
        <tissue evidence="8">Leaf</tissue>
    </source>
</reference>
<evidence type="ECO:0000313" key="9">
    <source>
        <dbReference type="Proteomes" id="UP000288805"/>
    </source>
</evidence>
<keyword evidence="6 8" id="KW-0675">Receptor</keyword>
<keyword evidence="8" id="KW-0418">Kinase</keyword>
<dbReference type="GO" id="GO:0016301">
    <property type="term" value="F:kinase activity"/>
    <property type="evidence" value="ECO:0007669"/>
    <property type="project" value="UniProtKB-KW"/>
</dbReference>
<accession>A0A438HUS0</accession>
<dbReference type="GO" id="GO:0016020">
    <property type="term" value="C:membrane"/>
    <property type="evidence" value="ECO:0007669"/>
    <property type="project" value="UniProtKB-SubCell"/>
</dbReference>